<dbReference type="EMBL" id="BK015191">
    <property type="protein sequence ID" value="DAD95144.1"/>
    <property type="molecule type" value="Genomic_DNA"/>
</dbReference>
<name>A0A8S5NLN2_9CAUD</name>
<organism evidence="1">
    <name type="scientific">Podoviridae sp. ctsNK10</name>
    <dbReference type="NCBI Taxonomy" id="2826582"/>
    <lineage>
        <taxon>Viruses</taxon>
        <taxon>Duplodnaviria</taxon>
        <taxon>Heunggongvirae</taxon>
        <taxon>Uroviricota</taxon>
        <taxon>Caudoviricetes</taxon>
    </lineage>
</organism>
<reference evidence="1" key="1">
    <citation type="journal article" date="2021" name="Proc. Natl. Acad. Sci. U.S.A.">
        <title>A Catalog of Tens of Thousands of Viruses from Human Metagenomes Reveals Hidden Associations with Chronic Diseases.</title>
        <authorList>
            <person name="Tisza M.J."/>
            <person name="Buck C.B."/>
        </authorList>
    </citation>
    <scope>NUCLEOTIDE SEQUENCE</scope>
    <source>
        <strain evidence="1">CtsNK10</strain>
    </source>
</reference>
<accession>A0A8S5NLN2</accession>
<sequence>MPKNHFASHVFKDSDGFGYTLTDFYDAGQLDDVVAKPSEYDKKLFSITKKMFPNK</sequence>
<protein>
    <submittedName>
        <fullName evidence="1">Uncharacterized protein</fullName>
    </submittedName>
</protein>
<proteinExistence type="predicted"/>
<evidence type="ECO:0000313" key="1">
    <source>
        <dbReference type="EMBL" id="DAD95144.1"/>
    </source>
</evidence>